<keyword evidence="1" id="KW-0614">Plasmid</keyword>
<geneLocation type="plasmid" evidence="1 3">
    <name>pA</name>
</geneLocation>
<dbReference type="KEGG" id="eah:FA04_26945"/>
<dbReference type="AlphaFoldDB" id="A0A9Q8YET1"/>
<dbReference type="RefSeq" id="WP_034798488.1">
    <property type="nucleotide sequence ID" value="NZ_CAXURO020000002.1"/>
</dbReference>
<evidence type="ECO:0000313" key="1">
    <source>
        <dbReference type="EMBL" id="USJ26886.1"/>
    </source>
</evidence>
<reference evidence="2 4" key="2">
    <citation type="submission" date="2023-03" db="EMBL/GenBank/DDBJ databases">
        <title>Comparative genome and transcriptome analysis combination mining strategies for increasing vitamin B12 production of Ensifer adhaerens strain.</title>
        <authorList>
            <person name="Yongheng L."/>
        </authorList>
    </citation>
    <scope>NUCLEOTIDE SEQUENCE [LARGE SCALE GENOMIC DNA]</scope>
    <source>
        <strain evidence="2 4">Casida A-T305</strain>
        <plasmid evidence="2 4">unnamedA</plasmid>
    </source>
</reference>
<dbReference type="GeneID" id="29521223"/>
<accession>A0A9Q8YET1</accession>
<evidence type="ECO:0000313" key="2">
    <source>
        <dbReference type="EMBL" id="WFP94278.1"/>
    </source>
</evidence>
<proteinExistence type="predicted"/>
<geneLocation type="plasmid" evidence="2 4">
    <name>unnamedA</name>
</geneLocation>
<organism evidence="1 3">
    <name type="scientific">Ensifer adhaerens</name>
    <name type="common">Sinorhizobium morelense</name>
    <dbReference type="NCBI Taxonomy" id="106592"/>
    <lineage>
        <taxon>Bacteria</taxon>
        <taxon>Pseudomonadati</taxon>
        <taxon>Pseudomonadota</taxon>
        <taxon>Alphaproteobacteria</taxon>
        <taxon>Hyphomicrobiales</taxon>
        <taxon>Rhizobiaceae</taxon>
        <taxon>Sinorhizobium/Ensifer group</taxon>
        <taxon>Ensifer</taxon>
    </lineage>
</organism>
<dbReference type="Proteomes" id="UP001055460">
    <property type="component" value="Plasmid pA"/>
</dbReference>
<keyword evidence="4" id="KW-1185">Reference proteome</keyword>
<dbReference type="EMBL" id="CP098808">
    <property type="protein sequence ID" value="USJ26886.1"/>
    <property type="molecule type" value="Genomic_DNA"/>
</dbReference>
<dbReference type="OrthoDB" id="8421803at2"/>
<sequence>MTHTEEVIERAMAAVAAARKKREREAEWRKRTFGRIDMAPPLPRLKRGGVQLSLRLDGSAR</sequence>
<gene>
    <name evidence="1" type="ORF">NE863_26650</name>
    <name evidence="2" type="ORF">P4B07_27290</name>
</gene>
<dbReference type="Proteomes" id="UP001214094">
    <property type="component" value="Plasmid unnamedA"/>
</dbReference>
<name>A0A9Q8YET1_ENSAD</name>
<protein>
    <submittedName>
        <fullName evidence="1">Uncharacterized protein</fullName>
    </submittedName>
</protein>
<reference evidence="1" key="1">
    <citation type="submission" date="2022-06" db="EMBL/GenBank/DDBJ databases">
        <title>Physiological and biochemical characterization and genomic elucidation of a strain of the genus Ensifer adhaerens M8 that combines arsenic oxidation and chromium reduction.</title>
        <authorList>
            <person name="Li X."/>
            <person name="Yu c."/>
        </authorList>
    </citation>
    <scope>NUCLEOTIDE SEQUENCE</scope>
    <source>
        <strain evidence="1">M8</strain>
        <plasmid evidence="1">pA</plasmid>
    </source>
</reference>
<evidence type="ECO:0000313" key="3">
    <source>
        <dbReference type="Proteomes" id="UP001055460"/>
    </source>
</evidence>
<evidence type="ECO:0000313" key="4">
    <source>
        <dbReference type="Proteomes" id="UP001214094"/>
    </source>
</evidence>
<dbReference type="EMBL" id="CP121309">
    <property type="protein sequence ID" value="WFP94278.1"/>
    <property type="molecule type" value="Genomic_DNA"/>
</dbReference>